<evidence type="ECO:0000313" key="3">
    <source>
        <dbReference type="EMBL" id="KSU15612.1"/>
    </source>
</evidence>
<evidence type="ECO:0000313" key="2">
    <source>
        <dbReference type="EMBL" id="KSU03177.1"/>
    </source>
</evidence>
<reference evidence="2" key="3">
    <citation type="journal article" date="2017" name="Genome Announc.">
        <title>Draft Genome Sequences of 24 Lactococcus lactis Strains.</title>
        <authorList>
            <person name="Backus L."/>
            <person name="Wels M."/>
            <person name="Boekhorst J."/>
            <person name="Dijkstra A.R."/>
            <person name="Beerthuyzen M."/>
            <person name="Kelly W.J."/>
            <person name="Siezen R.J."/>
            <person name="van Hijum S.A."/>
            <person name="Bachmann H."/>
        </authorList>
    </citation>
    <scope>NUCLEOTIDE SEQUENCE</scope>
    <source>
        <strain evidence="2">KF282</strain>
        <strain evidence="3">LMG9447</strain>
        <strain evidence="4">N42</strain>
    </source>
</reference>
<reference evidence="1 5" key="1">
    <citation type="submission" date="2015-01" db="EMBL/GenBank/DDBJ databases">
        <title>Lactococcus lactis subsp.lactis JCM 5805 whole genome shotgun sequence.</title>
        <authorList>
            <person name="Fujii T."/>
            <person name="Tomita Y."/>
            <person name="Ikushima S."/>
            <person name="Fujiwara D."/>
        </authorList>
    </citation>
    <scope>NUCLEOTIDE SEQUENCE [LARGE SCALE GENOMIC DNA]</scope>
    <source>
        <strain evidence="1 5">JCM 5805</strain>
    </source>
</reference>
<accession>A0A0B8R3I4</accession>
<protein>
    <submittedName>
        <fullName evidence="1">Uncharacterized protein</fullName>
    </submittedName>
</protein>
<evidence type="ECO:0000313" key="6">
    <source>
        <dbReference type="Proteomes" id="UP000052991"/>
    </source>
</evidence>
<reference evidence="6 7" key="2">
    <citation type="submission" date="2015-10" db="EMBL/GenBank/DDBJ databases">
        <title>Draft Genome Sequences of 11 Lactococcus lactis subspecies cremoris strains.</title>
        <authorList>
            <person name="Wels M."/>
            <person name="Backus L."/>
            <person name="Boekhorst J."/>
            <person name="Dijkstra A."/>
            <person name="Beerthuizen M."/>
            <person name="Kelly W."/>
            <person name="Siezen R."/>
            <person name="Bachmann H."/>
            <person name="Van Hijum S."/>
        </authorList>
    </citation>
    <scope>NUCLEOTIDE SEQUENCE [LARGE SCALE GENOMIC DNA]</scope>
    <source>
        <strain evidence="7">KF282</strain>
        <strain evidence="8">LMG9449</strain>
        <strain evidence="6">N42</strain>
    </source>
</reference>
<dbReference type="EMBL" id="LKLS01000192">
    <property type="protein sequence ID" value="KSU15612.1"/>
    <property type="molecule type" value="Genomic_DNA"/>
</dbReference>
<dbReference type="EMBL" id="LKLN01000075">
    <property type="protein sequence ID" value="KSU03177.1"/>
    <property type="molecule type" value="Genomic_DNA"/>
</dbReference>
<evidence type="ECO:0000313" key="7">
    <source>
        <dbReference type="Proteomes" id="UP000053058"/>
    </source>
</evidence>
<sequence>MISSKFSADNSVSNIFLIKELTELSVNIYHVFILHLSFGNKKHQF</sequence>
<comment type="caution">
    <text evidence="1">The sequence shown here is derived from an EMBL/GenBank/DDBJ whole genome shotgun (WGS) entry which is preliminary data.</text>
</comment>
<name>A0A0B8R3I4_LACLL</name>
<dbReference type="Proteomes" id="UP000053058">
    <property type="component" value="Unassembled WGS sequence"/>
</dbReference>
<evidence type="ECO:0000313" key="1">
    <source>
        <dbReference type="EMBL" id="GAM80809.1"/>
    </source>
</evidence>
<dbReference type="AlphaFoldDB" id="A0A0B8R3I4"/>
<evidence type="ECO:0000313" key="5">
    <source>
        <dbReference type="Proteomes" id="UP000031847"/>
    </source>
</evidence>
<dbReference type="EMBL" id="BBSI01000030">
    <property type="protein sequence ID" value="GAM80809.1"/>
    <property type="molecule type" value="Genomic_DNA"/>
</dbReference>
<dbReference type="PATRIC" id="fig|1360.100.peg.2776"/>
<dbReference type="Proteomes" id="UP000053612">
    <property type="component" value="Unassembled WGS sequence"/>
</dbReference>
<proteinExistence type="predicted"/>
<gene>
    <name evidence="1" type="ORF">JCM5805K_1923</name>
    <name evidence="2" type="ORF">KF282_1848</name>
    <name evidence="3" type="ORF">LMG9449_2281</name>
    <name evidence="4" type="ORF">N42_0801</name>
</gene>
<organism evidence="1 5">
    <name type="scientific">Lactococcus lactis subsp. lactis</name>
    <name type="common">Streptococcus lactis</name>
    <dbReference type="NCBI Taxonomy" id="1360"/>
    <lineage>
        <taxon>Bacteria</taxon>
        <taxon>Bacillati</taxon>
        <taxon>Bacillota</taxon>
        <taxon>Bacilli</taxon>
        <taxon>Lactobacillales</taxon>
        <taxon>Streptococcaceae</taxon>
        <taxon>Lactococcus</taxon>
    </lineage>
</organism>
<dbReference type="EMBL" id="LKLW01000062">
    <property type="protein sequence ID" value="KSU28160.1"/>
    <property type="molecule type" value="Genomic_DNA"/>
</dbReference>
<dbReference type="Proteomes" id="UP000031847">
    <property type="component" value="Unassembled WGS sequence"/>
</dbReference>
<dbReference type="Proteomes" id="UP000052991">
    <property type="component" value="Unassembled WGS sequence"/>
</dbReference>
<evidence type="ECO:0000313" key="4">
    <source>
        <dbReference type="EMBL" id="KSU28160.1"/>
    </source>
</evidence>
<evidence type="ECO:0000313" key="8">
    <source>
        <dbReference type="Proteomes" id="UP000053612"/>
    </source>
</evidence>